<evidence type="ECO:0000313" key="2">
    <source>
        <dbReference type="Proteomes" id="UP000199645"/>
    </source>
</evidence>
<dbReference type="Proteomes" id="UP000199645">
    <property type="component" value="Unassembled WGS sequence"/>
</dbReference>
<sequence>MIGRGLVKVERLGWCESGALAERAVGPVHLVFDGGRGLFVSGRSDWSLEVVETAPGDSAWLTAYDYDWHGSRWVLRDASGEAPFAAVIAERLAALEPVRDEVGEVVGLDLGFGGRTVTLRMSEGEVTT</sequence>
<protein>
    <submittedName>
        <fullName evidence="1">Uncharacterized protein</fullName>
    </submittedName>
</protein>
<reference evidence="1 2" key="1">
    <citation type="submission" date="2016-10" db="EMBL/GenBank/DDBJ databases">
        <authorList>
            <person name="de Groot N.N."/>
        </authorList>
    </citation>
    <scope>NUCLEOTIDE SEQUENCE [LARGE SCALE GENOMIC DNA]</scope>
    <source>
        <strain evidence="1 2">DSM 43019</strain>
    </source>
</reference>
<gene>
    <name evidence="1" type="ORF">SAMN05421541_106130</name>
</gene>
<keyword evidence="2" id="KW-1185">Reference proteome</keyword>
<dbReference type="EMBL" id="FONV01000006">
    <property type="protein sequence ID" value="SFF11307.1"/>
    <property type="molecule type" value="Genomic_DNA"/>
</dbReference>
<dbReference type="RefSeq" id="WP_143133780.1">
    <property type="nucleotide sequence ID" value="NZ_BOMT01000023.1"/>
</dbReference>
<dbReference type="AlphaFoldDB" id="A0A1I2G2T6"/>
<accession>A0A1I2G2T6</accession>
<proteinExistence type="predicted"/>
<name>A0A1I2G2T6_9ACTN</name>
<organism evidence="1 2">
    <name type="scientific">Actinoplanes philippinensis</name>
    <dbReference type="NCBI Taxonomy" id="35752"/>
    <lineage>
        <taxon>Bacteria</taxon>
        <taxon>Bacillati</taxon>
        <taxon>Actinomycetota</taxon>
        <taxon>Actinomycetes</taxon>
        <taxon>Micromonosporales</taxon>
        <taxon>Micromonosporaceae</taxon>
        <taxon>Actinoplanes</taxon>
    </lineage>
</organism>
<dbReference type="OrthoDB" id="3294816at2"/>
<evidence type="ECO:0000313" key="1">
    <source>
        <dbReference type="EMBL" id="SFF11307.1"/>
    </source>
</evidence>